<proteinExistence type="predicted"/>
<gene>
    <name evidence="4" type="ORF">K469DRAFT_672612</name>
</gene>
<dbReference type="SMART" id="SM00554">
    <property type="entry name" value="FAS1"/>
    <property type="match status" value="2"/>
</dbReference>
<dbReference type="InterPro" id="IPR000782">
    <property type="entry name" value="FAS1_domain"/>
</dbReference>
<dbReference type="Proteomes" id="UP000800200">
    <property type="component" value="Unassembled WGS sequence"/>
</dbReference>
<dbReference type="InterPro" id="IPR050904">
    <property type="entry name" value="Adhesion/Biosynth-related"/>
</dbReference>
<keyword evidence="2" id="KW-0732">Signal</keyword>
<reference evidence="4" key="1">
    <citation type="journal article" date="2020" name="Stud. Mycol.">
        <title>101 Dothideomycetes genomes: a test case for predicting lifestyles and emergence of pathogens.</title>
        <authorList>
            <person name="Haridas S."/>
            <person name="Albert R."/>
            <person name="Binder M."/>
            <person name="Bloem J."/>
            <person name="Labutti K."/>
            <person name="Salamov A."/>
            <person name="Andreopoulos B."/>
            <person name="Baker S."/>
            <person name="Barry K."/>
            <person name="Bills G."/>
            <person name="Bluhm B."/>
            <person name="Cannon C."/>
            <person name="Castanera R."/>
            <person name="Culley D."/>
            <person name="Daum C."/>
            <person name="Ezra D."/>
            <person name="Gonzalez J."/>
            <person name="Henrissat B."/>
            <person name="Kuo A."/>
            <person name="Liang C."/>
            <person name="Lipzen A."/>
            <person name="Lutzoni F."/>
            <person name="Magnuson J."/>
            <person name="Mondo S."/>
            <person name="Nolan M."/>
            <person name="Ohm R."/>
            <person name="Pangilinan J."/>
            <person name="Park H.-J."/>
            <person name="Ramirez L."/>
            <person name="Alfaro M."/>
            <person name="Sun H."/>
            <person name="Tritt A."/>
            <person name="Yoshinaga Y."/>
            <person name="Zwiers L.-H."/>
            <person name="Turgeon B."/>
            <person name="Goodwin S."/>
            <person name="Spatafora J."/>
            <person name="Crous P."/>
            <person name="Grigoriev I."/>
        </authorList>
    </citation>
    <scope>NUCLEOTIDE SEQUENCE</scope>
    <source>
        <strain evidence="4">CBS 207.26</strain>
    </source>
</reference>
<dbReference type="GO" id="GO:0000329">
    <property type="term" value="C:fungal-type vacuole membrane"/>
    <property type="evidence" value="ECO:0007669"/>
    <property type="project" value="TreeGrafter"/>
</dbReference>
<sequence>MHLPTFFLLSSAALSASAQTLLEAISNYPQLSNFTAFYSSNEVFANALFGNKSLYPITVLVPDDNAFAAYQKKTNISLTQVSPSILLPLVQYHTLVSSLGKDNFTNPAGTTAPTLLTGEQYNNRTVGSQMAAKFGGQEKSQGQVVFVKSKGSSSTKFILRQAGSASTDSIRSGMSSSVNMMVLEGKEGTWDGGKFHIIDGLLDLPQTCSKTIRGASLSSLDNALNRSELWPTLDSARNVTCLGPSNAAFKAAGEPDASLNKSQLADALRFHTLPLVAYSDFLTDGQEFQTLANNMTVRVKVEGEGNDRQIWFNNAKTIDANVLTHNGLMHVLDSVMTPLNESDVTASGTPRPSATASSTSTPSAAASSGAASVNGMGNQGWGVLGGLGAVLFFL</sequence>
<dbReference type="OrthoDB" id="286301at2759"/>
<feature type="signal peptide" evidence="2">
    <location>
        <begin position="1"/>
        <end position="18"/>
    </location>
</feature>
<protein>
    <submittedName>
        <fullName evidence="4">FAS1 domain-containing protein</fullName>
    </submittedName>
</protein>
<feature type="domain" description="FAS1" evidence="3">
    <location>
        <begin position="204"/>
        <end position="336"/>
    </location>
</feature>
<keyword evidence="5" id="KW-1185">Reference proteome</keyword>
<dbReference type="SUPFAM" id="SSF82153">
    <property type="entry name" value="FAS1 domain"/>
    <property type="match status" value="2"/>
</dbReference>
<organism evidence="4 5">
    <name type="scientific">Zopfia rhizophila CBS 207.26</name>
    <dbReference type="NCBI Taxonomy" id="1314779"/>
    <lineage>
        <taxon>Eukaryota</taxon>
        <taxon>Fungi</taxon>
        <taxon>Dikarya</taxon>
        <taxon>Ascomycota</taxon>
        <taxon>Pezizomycotina</taxon>
        <taxon>Dothideomycetes</taxon>
        <taxon>Dothideomycetes incertae sedis</taxon>
        <taxon>Zopfiaceae</taxon>
        <taxon>Zopfia</taxon>
    </lineage>
</organism>
<dbReference type="AlphaFoldDB" id="A0A6A6DQK5"/>
<dbReference type="InterPro" id="IPR036378">
    <property type="entry name" value="FAS1_dom_sf"/>
</dbReference>
<dbReference type="Pfam" id="PF02469">
    <property type="entry name" value="Fasciclin"/>
    <property type="match status" value="2"/>
</dbReference>
<feature type="domain" description="FAS1" evidence="3">
    <location>
        <begin position="18"/>
        <end position="202"/>
    </location>
</feature>
<evidence type="ECO:0000313" key="5">
    <source>
        <dbReference type="Proteomes" id="UP000800200"/>
    </source>
</evidence>
<dbReference type="EMBL" id="ML994657">
    <property type="protein sequence ID" value="KAF2180608.1"/>
    <property type="molecule type" value="Genomic_DNA"/>
</dbReference>
<name>A0A6A6DQK5_9PEZI</name>
<dbReference type="PROSITE" id="PS50213">
    <property type="entry name" value="FAS1"/>
    <property type="match status" value="2"/>
</dbReference>
<evidence type="ECO:0000313" key="4">
    <source>
        <dbReference type="EMBL" id="KAF2180608.1"/>
    </source>
</evidence>
<evidence type="ECO:0000256" key="2">
    <source>
        <dbReference type="SAM" id="SignalP"/>
    </source>
</evidence>
<feature type="compositionally biased region" description="Low complexity" evidence="1">
    <location>
        <begin position="345"/>
        <end position="371"/>
    </location>
</feature>
<evidence type="ECO:0000259" key="3">
    <source>
        <dbReference type="PROSITE" id="PS50213"/>
    </source>
</evidence>
<feature type="region of interest" description="Disordered" evidence="1">
    <location>
        <begin position="342"/>
        <end position="371"/>
    </location>
</feature>
<dbReference type="PANTHER" id="PTHR10900">
    <property type="entry name" value="PERIOSTIN-RELATED"/>
    <property type="match status" value="1"/>
</dbReference>
<feature type="chain" id="PRO_5025640232" evidence="2">
    <location>
        <begin position="19"/>
        <end position="394"/>
    </location>
</feature>
<dbReference type="GO" id="GO:0016236">
    <property type="term" value="P:macroautophagy"/>
    <property type="evidence" value="ECO:0007669"/>
    <property type="project" value="TreeGrafter"/>
</dbReference>
<dbReference type="PANTHER" id="PTHR10900:SF77">
    <property type="entry name" value="FI19380P1"/>
    <property type="match status" value="1"/>
</dbReference>
<accession>A0A6A6DQK5</accession>
<evidence type="ECO:0000256" key="1">
    <source>
        <dbReference type="SAM" id="MobiDB-lite"/>
    </source>
</evidence>
<dbReference type="Gene3D" id="2.30.180.10">
    <property type="entry name" value="FAS1 domain"/>
    <property type="match status" value="2"/>
</dbReference>